<dbReference type="InterPro" id="IPR050775">
    <property type="entry name" value="FAD-binding_Monooxygenases"/>
</dbReference>
<dbReference type="GO" id="GO:0050661">
    <property type="term" value="F:NADP binding"/>
    <property type="evidence" value="ECO:0007669"/>
    <property type="project" value="InterPro"/>
</dbReference>
<name>A0A160VCH3_9ZZZZ</name>
<gene>
    <name evidence="5" type="ORF">MGWOODY_Clf19</name>
</gene>
<keyword evidence="1" id="KW-0285">Flavoprotein</keyword>
<dbReference type="InterPro" id="IPR020946">
    <property type="entry name" value="Flavin_mOase-like"/>
</dbReference>
<dbReference type="EC" id="1.14.13.22" evidence="5"/>
<keyword evidence="5" id="KW-0503">Monooxygenase</keyword>
<dbReference type="InterPro" id="IPR036188">
    <property type="entry name" value="FAD/NAD-bd_sf"/>
</dbReference>
<protein>
    <submittedName>
        <fullName evidence="5">Cyclohexanone monooxygenase</fullName>
        <ecNumber evidence="5">1.14.13.22</ecNumber>
    </submittedName>
</protein>
<evidence type="ECO:0000256" key="4">
    <source>
        <dbReference type="ARBA" id="ARBA00023002"/>
    </source>
</evidence>
<dbReference type="EMBL" id="FAXA01000477">
    <property type="protein sequence ID" value="CUV05872.1"/>
    <property type="molecule type" value="Genomic_DNA"/>
</dbReference>
<dbReference type="PANTHER" id="PTHR43098:SF5">
    <property type="entry name" value="DUAL-FUNCTIONAL MONOOXYGENASE_METHYLTRANSFERASE PSOF"/>
    <property type="match status" value="1"/>
</dbReference>
<organism evidence="5">
    <name type="scientific">hydrothermal vent metagenome</name>
    <dbReference type="NCBI Taxonomy" id="652676"/>
    <lineage>
        <taxon>unclassified sequences</taxon>
        <taxon>metagenomes</taxon>
        <taxon>ecological metagenomes</taxon>
    </lineage>
</organism>
<dbReference type="PANTHER" id="PTHR43098">
    <property type="entry name" value="L-ORNITHINE N(5)-MONOOXYGENASE-RELATED"/>
    <property type="match status" value="1"/>
</dbReference>
<dbReference type="GO" id="GO:0004499">
    <property type="term" value="F:N,N-dimethylaniline monooxygenase activity"/>
    <property type="evidence" value="ECO:0007669"/>
    <property type="project" value="InterPro"/>
</dbReference>
<dbReference type="Gene3D" id="3.50.50.60">
    <property type="entry name" value="FAD/NAD(P)-binding domain"/>
    <property type="match status" value="2"/>
</dbReference>
<accession>A0A160VCH3</accession>
<evidence type="ECO:0000256" key="3">
    <source>
        <dbReference type="ARBA" id="ARBA00022857"/>
    </source>
</evidence>
<dbReference type="SUPFAM" id="SSF51905">
    <property type="entry name" value="FAD/NAD(P)-binding domain"/>
    <property type="match status" value="3"/>
</dbReference>
<keyword evidence="3" id="KW-0521">NADP</keyword>
<proteinExistence type="predicted"/>
<evidence type="ECO:0000256" key="2">
    <source>
        <dbReference type="ARBA" id="ARBA00022827"/>
    </source>
</evidence>
<reference evidence="5" key="1">
    <citation type="submission" date="2015-10" db="EMBL/GenBank/DDBJ databases">
        <authorList>
            <person name="Gilbert D.G."/>
        </authorList>
    </citation>
    <scope>NUCLEOTIDE SEQUENCE</scope>
</reference>
<keyword evidence="4 5" id="KW-0560">Oxidoreductase</keyword>
<dbReference type="AlphaFoldDB" id="A0A160VCH3"/>
<evidence type="ECO:0000313" key="5">
    <source>
        <dbReference type="EMBL" id="CUV05872.1"/>
    </source>
</evidence>
<keyword evidence="2" id="KW-0274">FAD</keyword>
<dbReference type="GO" id="GO:0018667">
    <property type="term" value="F:cyclohexanone monooxygenase activity"/>
    <property type="evidence" value="ECO:0007669"/>
    <property type="project" value="UniProtKB-EC"/>
</dbReference>
<evidence type="ECO:0000256" key="1">
    <source>
        <dbReference type="ARBA" id="ARBA00022630"/>
    </source>
</evidence>
<sequence length="546" mass="62231">MTQPTATSNHPLSDIGLDYDAIVIGAGISGLYQLYKLRKIGMRVRVFESGTGVGGTWYWNRYPGARFDSESYSYAYSFSEELLDEWDWSEHFASQPEILRYLQHVADKFDLIKDIQFSSDVKSAIYSDDTRSWQIQLQDGSIHRSRFLIAGIGVLSEPTLPKIEGIESFKGDSFHTSRWPHMPVDLAGKKVAVIGTGASGVQAIQEVCKDAGHLTVFQRRPNWCAPLHNSNIKSDEMKAIRAGYKEMFELCGQTRAGFLHTADPRNTFEVPEKERYEFWEHLYASKGFGIWQGNFMDVLTDSNANKAMSDFVADKIRGRVNDPEVAEKLIPKDHGFGTRRVPLETGYYESYNRENVELIDINETPIKRITPRGILTTDKEFDFDLIIYATGFNAILGSYDRINIMGVNGCRLKEQWSQELSTFLGLQIHNFPNLFMILGPHALLGNNPRSIEFNVEWITDLMQHMKERDLTRAEATPEAVAIWHEYVLEQGEGLLTNQVDSWMTGINSNLEGRQKRIIAIYRGSQYSYRERCNEVAESGYAELNLM</sequence>
<dbReference type="GO" id="GO:0050660">
    <property type="term" value="F:flavin adenine dinucleotide binding"/>
    <property type="evidence" value="ECO:0007669"/>
    <property type="project" value="InterPro"/>
</dbReference>
<dbReference type="Pfam" id="PF00743">
    <property type="entry name" value="FMO-like"/>
    <property type="match status" value="1"/>
</dbReference>